<keyword evidence="8" id="KW-0326">Glycosidase</keyword>
<evidence type="ECO:0000256" key="2">
    <source>
        <dbReference type="ARBA" id="ARBA00007658"/>
    </source>
</evidence>
<reference evidence="10" key="1">
    <citation type="submission" date="2020-05" db="UniProtKB">
        <authorList>
            <consortium name="EnsemblMetazoa"/>
        </authorList>
    </citation>
    <scope>IDENTIFICATION</scope>
    <source>
        <strain evidence="10">FUMOZ</strain>
    </source>
</reference>
<comment type="subcellular location">
    <subcellularLocation>
        <location evidence="1">Endoplasmic reticulum</location>
    </subcellularLocation>
</comment>
<dbReference type="PANTHER" id="PTHR45679">
    <property type="entry name" value="ER DEGRADATION-ENHANCING ALPHA-MANNOSIDASE-LIKE PROTEIN 2"/>
    <property type="match status" value="1"/>
</dbReference>
<evidence type="ECO:0000313" key="10">
    <source>
        <dbReference type="EnsemblMetazoa" id="AFUN008188-PA"/>
    </source>
</evidence>
<sequence>MKVILESKTRCSRITNVSRSIIRFNCPQSLLMVLVWCCTAGWIFQSVSEVQALRKYAATDMHRMRERVRQMFHHAYDGYLQYGAPYDELRPLSCDAIDTWGSYSLTLIDALDTLAVMGNYTEFGRVVQLLQDRSFDADINVSVFETNIRIIGGLLSAHLLSYHADLASMGLVKPGWPCEGPLLEMAQDVAQRLLPAFDTATGMPYGTVNLRHGVPYGETSVTCTAGIGTFILEFGTLSRLTGNSVYEDVAMNALSALYKHRSPIGLYGNHIDVQTGRWIAQDAGIGAGVDSYFEYLVKGSILLERPELMGKFLESKAAIDRYLKREDWYVWVSMSKGQITLPVFQSLEAYWPGLLSLYGNTKEALRVLHNYQSVWRQYGFLPEFYNIPTGEAGANRENYPLRPELIESVMYLYRATGDPFLLEVGENILESIEYSAKTACGYATIRNVLTHQQEDRMESFFLAETTKYLYLLFDPNNVLHNDGSIGNVINVVHNEDDKDEMYECVVGAGGYIFNTEAHPIDPTALRCCEAIHGNIFADRRSANQNKNNSPRGELFLSKGQRKMVQSQQKENVQQLWNRSIRKESTFATNSDIGTKPVVDRMTTISLPTGTMNRDVEKVESIPSDIKIKTISSTEPISSKDMKSSSMLHYTESSQMVDDASHVLSSVSGEIAEPSSIIAPKETKCSSSSRDKSNYIIFGSDPMKEESSALKEDSCNIMVKSTLTSTKDGNNENEEDKTMATLLKLVQSMFHTTVGQHDTKRSKFDREKFYQHLIRKRMLEEESSKYNASAPSPAKDEKQHELLLCRAQPYLHRLTLIGEFY</sequence>
<keyword evidence="9" id="KW-0472">Membrane</keyword>
<keyword evidence="3" id="KW-0256">Endoplasmic reticulum</keyword>
<dbReference type="PANTHER" id="PTHR45679:SF6">
    <property type="entry name" value="ER DEGRADATION-ENHANCING ALPHA-MANNOSIDASE-LIKE PROTEIN 2"/>
    <property type="match status" value="1"/>
</dbReference>
<evidence type="ECO:0000256" key="4">
    <source>
        <dbReference type="ARBA" id="ARBA00023180"/>
    </source>
</evidence>
<dbReference type="VEuPathDB" id="VectorBase:AFUN2_007863"/>
<dbReference type="GO" id="GO:0005975">
    <property type="term" value="P:carbohydrate metabolic process"/>
    <property type="evidence" value="ECO:0007669"/>
    <property type="project" value="InterPro"/>
</dbReference>
<feature type="active site" description="Proton donor" evidence="6">
    <location>
        <position position="383"/>
    </location>
</feature>
<comment type="function">
    <text evidence="5">Involved in the endoplasmic reticulum-associated degradation (ERAD) pathway that targets misfolded glycoproteins for degradation in an N-glycan-dependent manner. May initiate ERAD by promoting the first mannose trimming step of ERAD substrates, from Man9GlcNAc2 to Man8GlcNAc2. Seems to recognize and bind to exposed hydrophobic regions in target proteins.</text>
</comment>
<evidence type="ECO:0000256" key="6">
    <source>
        <dbReference type="PIRSR" id="PIRSR601382-1"/>
    </source>
</evidence>
<accession>A0A182RPK5</accession>
<dbReference type="SUPFAM" id="SSF48225">
    <property type="entry name" value="Seven-hairpin glycosidases"/>
    <property type="match status" value="1"/>
</dbReference>
<evidence type="ECO:0000256" key="1">
    <source>
        <dbReference type="ARBA" id="ARBA00004240"/>
    </source>
</evidence>
<evidence type="ECO:0000256" key="9">
    <source>
        <dbReference type="SAM" id="Phobius"/>
    </source>
</evidence>
<dbReference type="GO" id="GO:0044322">
    <property type="term" value="C:endoplasmic reticulum quality control compartment"/>
    <property type="evidence" value="ECO:0007669"/>
    <property type="project" value="GOC"/>
</dbReference>
<proteinExistence type="inferred from homology"/>
<organism evidence="10">
    <name type="scientific">Anopheles funestus</name>
    <name type="common">African malaria mosquito</name>
    <dbReference type="NCBI Taxonomy" id="62324"/>
    <lineage>
        <taxon>Eukaryota</taxon>
        <taxon>Metazoa</taxon>
        <taxon>Ecdysozoa</taxon>
        <taxon>Arthropoda</taxon>
        <taxon>Hexapoda</taxon>
        <taxon>Insecta</taxon>
        <taxon>Pterygota</taxon>
        <taxon>Neoptera</taxon>
        <taxon>Endopterygota</taxon>
        <taxon>Diptera</taxon>
        <taxon>Nematocera</taxon>
        <taxon>Culicoidea</taxon>
        <taxon>Culicidae</taxon>
        <taxon>Anophelinae</taxon>
        <taxon>Anopheles</taxon>
    </lineage>
</organism>
<dbReference type="EnsemblMetazoa" id="AFUN008188-RA">
    <property type="protein sequence ID" value="AFUN008188-PA"/>
    <property type="gene ID" value="AFUN008188"/>
</dbReference>
<dbReference type="GO" id="GO:0005509">
    <property type="term" value="F:calcium ion binding"/>
    <property type="evidence" value="ECO:0007669"/>
    <property type="project" value="InterPro"/>
</dbReference>
<dbReference type="STRING" id="62324.A0A182RPK5"/>
<feature type="active site" evidence="6">
    <location>
        <position position="404"/>
    </location>
</feature>
<dbReference type="InterPro" id="IPR036026">
    <property type="entry name" value="Seven-hairpin_glycosidases"/>
</dbReference>
<dbReference type="InterPro" id="IPR012341">
    <property type="entry name" value="6hp_glycosidase-like_sf"/>
</dbReference>
<keyword evidence="7" id="KW-0106">Calcium</keyword>
<dbReference type="EC" id="3.2.1.-" evidence="8"/>
<evidence type="ECO:0000256" key="8">
    <source>
        <dbReference type="RuleBase" id="RU361193"/>
    </source>
</evidence>
<dbReference type="FunFam" id="1.50.10.10:FF:000015">
    <property type="entry name" value="alpha-1,2-Mannosidase"/>
    <property type="match status" value="1"/>
</dbReference>
<name>A0A182RPK5_ANOFN</name>
<dbReference type="VEuPathDB" id="VectorBase:AFUN008188"/>
<keyword evidence="8" id="KW-0378">Hydrolase</keyword>
<feature type="active site" evidence="6">
    <location>
        <position position="290"/>
    </location>
</feature>
<dbReference type="GO" id="GO:1904380">
    <property type="term" value="P:endoplasmic reticulum mannose trimming"/>
    <property type="evidence" value="ECO:0007669"/>
    <property type="project" value="InterPro"/>
</dbReference>
<keyword evidence="9" id="KW-0812">Transmembrane</keyword>
<keyword evidence="4" id="KW-0325">Glycoprotein</keyword>
<feature type="transmembrane region" description="Helical" evidence="9">
    <location>
        <begin position="21"/>
        <end position="44"/>
    </location>
</feature>
<feature type="active site" description="Proton donor" evidence="6">
    <location>
        <position position="145"/>
    </location>
</feature>
<dbReference type="AlphaFoldDB" id="A0A182RPK5"/>
<dbReference type="GO" id="GO:1904154">
    <property type="term" value="P:positive regulation of retrograde protein transport, ER to cytosol"/>
    <property type="evidence" value="ECO:0007669"/>
    <property type="project" value="UniProtKB-ARBA"/>
</dbReference>
<dbReference type="Gene3D" id="1.50.10.10">
    <property type="match status" value="1"/>
</dbReference>
<evidence type="ECO:0000256" key="3">
    <source>
        <dbReference type="ARBA" id="ARBA00022824"/>
    </source>
</evidence>
<keyword evidence="7" id="KW-0479">Metal-binding</keyword>
<protein>
    <recommendedName>
        <fullName evidence="8">alpha-1,2-Mannosidase</fullName>
        <ecNumber evidence="8">3.2.1.-</ecNumber>
    </recommendedName>
</protein>
<dbReference type="Pfam" id="PF01532">
    <property type="entry name" value="Glyco_hydro_47"/>
    <property type="match status" value="1"/>
</dbReference>
<dbReference type="InterPro" id="IPR044674">
    <property type="entry name" value="EDEM1/2/3"/>
</dbReference>
<dbReference type="GO" id="GO:0004571">
    <property type="term" value="F:mannosyl-oligosaccharide 1,2-alpha-mannosidase activity"/>
    <property type="evidence" value="ECO:0007669"/>
    <property type="project" value="InterPro"/>
</dbReference>
<feature type="binding site" evidence="7">
    <location>
        <position position="515"/>
    </location>
    <ligand>
        <name>Ca(2+)</name>
        <dbReference type="ChEBI" id="CHEBI:29108"/>
    </ligand>
</feature>
<dbReference type="InterPro" id="IPR001382">
    <property type="entry name" value="Glyco_hydro_47"/>
</dbReference>
<dbReference type="GO" id="GO:0016020">
    <property type="term" value="C:membrane"/>
    <property type="evidence" value="ECO:0007669"/>
    <property type="project" value="InterPro"/>
</dbReference>
<evidence type="ECO:0000256" key="5">
    <source>
        <dbReference type="ARBA" id="ARBA00054385"/>
    </source>
</evidence>
<keyword evidence="9" id="KW-1133">Transmembrane helix</keyword>
<comment type="cofactor">
    <cofactor evidence="7">
        <name>Ca(2+)</name>
        <dbReference type="ChEBI" id="CHEBI:29108"/>
    </cofactor>
</comment>
<comment type="similarity">
    <text evidence="2 8">Belongs to the glycosyl hydrolase 47 family.</text>
</comment>
<dbReference type="PRINTS" id="PR00747">
    <property type="entry name" value="GLYHDRLASE47"/>
</dbReference>
<evidence type="ECO:0000256" key="7">
    <source>
        <dbReference type="PIRSR" id="PIRSR601382-2"/>
    </source>
</evidence>